<protein>
    <submittedName>
        <fullName evidence="2">Uncharacterized protein</fullName>
    </submittedName>
</protein>
<comment type="caution">
    <text evidence="2">The sequence shown here is derived from an EMBL/GenBank/DDBJ whole genome shotgun (WGS) entry which is preliminary data.</text>
</comment>
<gene>
    <name evidence="2" type="ORF">GWK47_046441</name>
</gene>
<evidence type="ECO:0000256" key="1">
    <source>
        <dbReference type="SAM" id="Phobius"/>
    </source>
</evidence>
<organism evidence="2 3">
    <name type="scientific">Chionoecetes opilio</name>
    <name type="common">Atlantic snow crab</name>
    <name type="synonym">Cancer opilio</name>
    <dbReference type="NCBI Taxonomy" id="41210"/>
    <lineage>
        <taxon>Eukaryota</taxon>
        <taxon>Metazoa</taxon>
        <taxon>Ecdysozoa</taxon>
        <taxon>Arthropoda</taxon>
        <taxon>Crustacea</taxon>
        <taxon>Multicrustacea</taxon>
        <taxon>Malacostraca</taxon>
        <taxon>Eumalacostraca</taxon>
        <taxon>Eucarida</taxon>
        <taxon>Decapoda</taxon>
        <taxon>Pleocyemata</taxon>
        <taxon>Brachyura</taxon>
        <taxon>Eubrachyura</taxon>
        <taxon>Majoidea</taxon>
        <taxon>Majidae</taxon>
        <taxon>Chionoecetes</taxon>
    </lineage>
</organism>
<evidence type="ECO:0000313" key="3">
    <source>
        <dbReference type="Proteomes" id="UP000770661"/>
    </source>
</evidence>
<keyword evidence="1" id="KW-0812">Transmembrane</keyword>
<accession>A0A8J5CTN0</accession>
<reference evidence="2" key="1">
    <citation type="submission" date="2020-07" db="EMBL/GenBank/DDBJ databases">
        <title>The High-quality genome of the commercially important snow crab, Chionoecetes opilio.</title>
        <authorList>
            <person name="Jeong J.-H."/>
            <person name="Ryu S."/>
        </authorList>
    </citation>
    <scope>NUCLEOTIDE SEQUENCE</scope>
    <source>
        <strain evidence="2">MADBK_172401_WGS</strain>
        <tissue evidence="2">Digestive gland</tissue>
    </source>
</reference>
<evidence type="ECO:0000313" key="2">
    <source>
        <dbReference type="EMBL" id="KAG0721459.1"/>
    </source>
</evidence>
<dbReference type="EMBL" id="JACEEZ010011107">
    <property type="protein sequence ID" value="KAG0721459.1"/>
    <property type="molecule type" value="Genomic_DNA"/>
</dbReference>
<dbReference type="OrthoDB" id="6134459at2759"/>
<dbReference type="Proteomes" id="UP000770661">
    <property type="component" value="Unassembled WGS sequence"/>
</dbReference>
<keyword evidence="3" id="KW-1185">Reference proteome</keyword>
<name>A0A8J5CTN0_CHIOP</name>
<keyword evidence="1" id="KW-1133">Transmembrane helix</keyword>
<dbReference type="AlphaFoldDB" id="A0A8J5CTN0"/>
<keyword evidence="1" id="KW-0472">Membrane</keyword>
<proteinExistence type="predicted"/>
<sequence>MLSCWVTVFLGMVIPPMELWTVTELLNSLQGVLIFCIFVANRSRRKHMKKKFPLPFKIARQLCTAVGDCCCQGGQQTCLAPLNSFTSQVSRKLSNSSVVSYLSTLTSSLKFSTSFSVSLPDNHDTKRPSVFEPDGGITVLSLKNNSVPPYENGNSQC</sequence>
<feature type="transmembrane region" description="Helical" evidence="1">
    <location>
        <begin position="20"/>
        <end position="41"/>
    </location>
</feature>